<protein>
    <submittedName>
        <fullName evidence="4">Juvenile hormone acid O-methyltransferase like protein</fullName>
    </submittedName>
</protein>
<dbReference type="SUPFAM" id="SSF53335">
    <property type="entry name" value="S-adenosyl-L-methionine-dependent methyltransferases"/>
    <property type="match status" value="1"/>
</dbReference>
<dbReference type="PANTHER" id="PTHR43861:SF1">
    <property type="entry name" value="TRANS-ACONITATE 2-METHYLTRANSFERASE"/>
    <property type="match status" value="1"/>
</dbReference>
<keyword evidence="2" id="KW-0808">Transferase</keyword>
<reference evidence="4" key="2">
    <citation type="submission" date="2020-06" db="EMBL/GenBank/DDBJ databases">
        <authorList>
            <person name="Sheffer M."/>
        </authorList>
    </citation>
    <scope>NUCLEOTIDE SEQUENCE</scope>
</reference>
<gene>
    <name evidence="4" type="ORF">HNY73_014836</name>
</gene>
<dbReference type="GO" id="GO:0032259">
    <property type="term" value="P:methylation"/>
    <property type="evidence" value="ECO:0007669"/>
    <property type="project" value="UniProtKB-KW"/>
</dbReference>
<keyword evidence="1" id="KW-0489">Methyltransferase</keyword>
<reference evidence="4" key="1">
    <citation type="journal article" date="2020" name="bioRxiv">
        <title>Chromosome-level reference genome of the European wasp spider Argiope bruennichi: a resource for studies on range expansion and evolutionary adaptation.</title>
        <authorList>
            <person name="Sheffer M.M."/>
            <person name="Hoppe A."/>
            <person name="Krehenwinkel H."/>
            <person name="Uhl G."/>
            <person name="Kuss A.W."/>
            <person name="Jensen L."/>
            <person name="Jensen C."/>
            <person name="Gillespie R.G."/>
            <person name="Hoff K.J."/>
            <person name="Prost S."/>
        </authorList>
    </citation>
    <scope>NUCLEOTIDE SEQUENCE</scope>
</reference>
<dbReference type="GO" id="GO:0008168">
    <property type="term" value="F:methyltransferase activity"/>
    <property type="evidence" value="ECO:0007669"/>
    <property type="project" value="UniProtKB-KW"/>
</dbReference>
<evidence type="ECO:0000259" key="3">
    <source>
        <dbReference type="Pfam" id="PF13649"/>
    </source>
</evidence>
<accession>A0A8T0ERU2</accession>
<dbReference type="CDD" id="cd02440">
    <property type="entry name" value="AdoMet_MTases"/>
    <property type="match status" value="1"/>
</dbReference>
<sequence length="269" mass="30105">MAEQRASENTVLTEDPNEVTTCPLRPVAAVNDAEPFLREADAAMNFGGIRSSTVMDVGCGTGNSSYALAAIFPNINHVIGVDIEEWCLAIARQNCPPKSGNCDIFQFIKGNIETGEGLFQFRGIRHIISIHCFSCLKRQKKAFEMVHTLLCPGGGAAFLFAVQMDYYNLLGDLLDHPKWGQYMKDKEDIIPESHEKQYDENYYRKLLTEIGFEIHTCKTEETFSSYPNAGNLQKWVLASLPFRQSLPSSLLSRVPRRATNVAQEACSRK</sequence>
<evidence type="ECO:0000313" key="5">
    <source>
        <dbReference type="Proteomes" id="UP000807504"/>
    </source>
</evidence>
<dbReference type="PANTHER" id="PTHR43861">
    <property type="entry name" value="TRANS-ACONITATE 2-METHYLTRANSFERASE-RELATED"/>
    <property type="match status" value="1"/>
</dbReference>
<proteinExistence type="predicted"/>
<keyword evidence="5" id="KW-1185">Reference proteome</keyword>
<comment type="caution">
    <text evidence="4">The sequence shown here is derived from an EMBL/GenBank/DDBJ whole genome shotgun (WGS) entry which is preliminary data.</text>
</comment>
<name>A0A8T0ERU2_ARGBR</name>
<dbReference type="InterPro" id="IPR041698">
    <property type="entry name" value="Methyltransf_25"/>
</dbReference>
<dbReference type="Pfam" id="PF13649">
    <property type="entry name" value="Methyltransf_25"/>
    <property type="match status" value="1"/>
</dbReference>
<organism evidence="4 5">
    <name type="scientific">Argiope bruennichi</name>
    <name type="common">Wasp spider</name>
    <name type="synonym">Aranea bruennichi</name>
    <dbReference type="NCBI Taxonomy" id="94029"/>
    <lineage>
        <taxon>Eukaryota</taxon>
        <taxon>Metazoa</taxon>
        <taxon>Ecdysozoa</taxon>
        <taxon>Arthropoda</taxon>
        <taxon>Chelicerata</taxon>
        <taxon>Arachnida</taxon>
        <taxon>Araneae</taxon>
        <taxon>Araneomorphae</taxon>
        <taxon>Entelegynae</taxon>
        <taxon>Araneoidea</taxon>
        <taxon>Araneidae</taxon>
        <taxon>Argiope</taxon>
    </lineage>
</organism>
<dbReference type="InterPro" id="IPR029063">
    <property type="entry name" value="SAM-dependent_MTases_sf"/>
</dbReference>
<dbReference type="Gene3D" id="3.40.50.150">
    <property type="entry name" value="Vaccinia Virus protein VP39"/>
    <property type="match status" value="1"/>
</dbReference>
<evidence type="ECO:0000313" key="4">
    <source>
        <dbReference type="EMBL" id="KAF8778071.1"/>
    </source>
</evidence>
<dbReference type="AlphaFoldDB" id="A0A8T0ERU2"/>
<feature type="domain" description="Methyltransferase" evidence="3">
    <location>
        <begin position="54"/>
        <end position="154"/>
    </location>
</feature>
<evidence type="ECO:0000256" key="1">
    <source>
        <dbReference type="ARBA" id="ARBA00022603"/>
    </source>
</evidence>
<evidence type="ECO:0000256" key="2">
    <source>
        <dbReference type="ARBA" id="ARBA00022679"/>
    </source>
</evidence>
<dbReference type="Proteomes" id="UP000807504">
    <property type="component" value="Unassembled WGS sequence"/>
</dbReference>
<dbReference type="EMBL" id="JABXBU010002072">
    <property type="protein sequence ID" value="KAF8778071.1"/>
    <property type="molecule type" value="Genomic_DNA"/>
</dbReference>